<name>A0A0C3K7Z4_PISTI</name>
<dbReference type="EMBL" id="KN831965">
    <property type="protein sequence ID" value="KIO05702.1"/>
    <property type="molecule type" value="Genomic_DNA"/>
</dbReference>
<dbReference type="HOGENOM" id="CLU_3051343_0_0_1"/>
<keyword evidence="2" id="KW-1185">Reference proteome</keyword>
<organism evidence="1 2">
    <name type="scientific">Pisolithus tinctorius Marx 270</name>
    <dbReference type="NCBI Taxonomy" id="870435"/>
    <lineage>
        <taxon>Eukaryota</taxon>
        <taxon>Fungi</taxon>
        <taxon>Dikarya</taxon>
        <taxon>Basidiomycota</taxon>
        <taxon>Agaricomycotina</taxon>
        <taxon>Agaricomycetes</taxon>
        <taxon>Agaricomycetidae</taxon>
        <taxon>Boletales</taxon>
        <taxon>Sclerodermatineae</taxon>
        <taxon>Pisolithaceae</taxon>
        <taxon>Pisolithus</taxon>
    </lineage>
</organism>
<protein>
    <submittedName>
        <fullName evidence="1">Uncharacterized protein</fullName>
    </submittedName>
</protein>
<proteinExistence type="predicted"/>
<evidence type="ECO:0000313" key="2">
    <source>
        <dbReference type="Proteomes" id="UP000054217"/>
    </source>
</evidence>
<accession>A0A0C3K7Z4</accession>
<reference evidence="1 2" key="1">
    <citation type="submission" date="2014-04" db="EMBL/GenBank/DDBJ databases">
        <authorList>
            <consortium name="DOE Joint Genome Institute"/>
            <person name="Kuo A."/>
            <person name="Kohler A."/>
            <person name="Costa M.D."/>
            <person name="Nagy L.G."/>
            <person name="Floudas D."/>
            <person name="Copeland A."/>
            <person name="Barry K.W."/>
            <person name="Cichocki N."/>
            <person name="Veneault-Fourrey C."/>
            <person name="LaButti K."/>
            <person name="Lindquist E.A."/>
            <person name="Lipzen A."/>
            <person name="Lundell T."/>
            <person name="Morin E."/>
            <person name="Murat C."/>
            <person name="Sun H."/>
            <person name="Tunlid A."/>
            <person name="Henrissat B."/>
            <person name="Grigoriev I.V."/>
            <person name="Hibbett D.S."/>
            <person name="Martin F."/>
            <person name="Nordberg H.P."/>
            <person name="Cantor M.N."/>
            <person name="Hua S.X."/>
        </authorList>
    </citation>
    <scope>NUCLEOTIDE SEQUENCE [LARGE SCALE GENOMIC DNA]</scope>
    <source>
        <strain evidence="1 2">Marx 270</strain>
    </source>
</reference>
<sequence>MSIHQSKMPYAQDLLPNLTWAIWGKLAECKRCKARVQEEAQLEAERQEQAQCGE</sequence>
<gene>
    <name evidence="1" type="ORF">M404DRAFT_25001</name>
</gene>
<dbReference type="InParanoid" id="A0A0C3K7Z4"/>
<evidence type="ECO:0000313" key="1">
    <source>
        <dbReference type="EMBL" id="KIO05702.1"/>
    </source>
</evidence>
<dbReference type="AlphaFoldDB" id="A0A0C3K7Z4"/>
<dbReference type="Proteomes" id="UP000054217">
    <property type="component" value="Unassembled WGS sequence"/>
</dbReference>
<reference evidence="2" key="2">
    <citation type="submission" date="2015-01" db="EMBL/GenBank/DDBJ databases">
        <title>Evolutionary Origins and Diversification of the Mycorrhizal Mutualists.</title>
        <authorList>
            <consortium name="DOE Joint Genome Institute"/>
            <consortium name="Mycorrhizal Genomics Consortium"/>
            <person name="Kohler A."/>
            <person name="Kuo A."/>
            <person name="Nagy L.G."/>
            <person name="Floudas D."/>
            <person name="Copeland A."/>
            <person name="Barry K.W."/>
            <person name="Cichocki N."/>
            <person name="Veneault-Fourrey C."/>
            <person name="LaButti K."/>
            <person name="Lindquist E.A."/>
            <person name="Lipzen A."/>
            <person name="Lundell T."/>
            <person name="Morin E."/>
            <person name="Murat C."/>
            <person name="Riley R."/>
            <person name="Ohm R."/>
            <person name="Sun H."/>
            <person name="Tunlid A."/>
            <person name="Henrissat B."/>
            <person name="Grigoriev I.V."/>
            <person name="Hibbett D.S."/>
            <person name="Martin F."/>
        </authorList>
    </citation>
    <scope>NUCLEOTIDE SEQUENCE [LARGE SCALE GENOMIC DNA]</scope>
    <source>
        <strain evidence="2">Marx 270</strain>
    </source>
</reference>